<dbReference type="OrthoDB" id="5241825at2"/>
<sequence length="107" mass="11968">MNALNKAAERHLLVTIRSQPAHRQRVQELLLELIAPVRSEPGCLYYHLFEQAEDPDAFILAAGWADDAAVAAHPTHSSVPDTLERLRPLLASPWEVLPTRRLSDNPT</sequence>
<dbReference type="AlphaFoldDB" id="A0A558BZ90"/>
<comment type="caution">
    <text evidence="2">The sequence shown here is derived from an EMBL/GenBank/DDBJ whole genome shotgun (WGS) entry which is preliminary data.</text>
</comment>
<dbReference type="SUPFAM" id="SSF54909">
    <property type="entry name" value="Dimeric alpha+beta barrel"/>
    <property type="match status" value="1"/>
</dbReference>
<protein>
    <submittedName>
        <fullName evidence="2">Antibiotic biosynthesis monooxygenase</fullName>
    </submittedName>
</protein>
<gene>
    <name evidence="2" type="ORF">FNT36_10425</name>
</gene>
<dbReference type="GO" id="GO:0004497">
    <property type="term" value="F:monooxygenase activity"/>
    <property type="evidence" value="ECO:0007669"/>
    <property type="project" value="UniProtKB-KW"/>
</dbReference>
<keyword evidence="2" id="KW-0503">Monooxygenase</keyword>
<keyword evidence="3" id="KW-1185">Reference proteome</keyword>
<dbReference type="PANTHER" id="PTHR33336">
    <property type="entry name" value="QUINOL MONOOXYGENASE YGIN-RELATED"/>
    <property type="match status" value="1"/>
</dbReference>
<evidence type="ECO:0000313" key="2">
    <source>
        <dbReference type="EMBL" id="TVT41829.1"/>
    </source>
</evidence>
<feature type="domain" description="ABM" evidence="1">
    <location>
        <begin position="10"/>
        <end position="98"/>
    </location>
</feature>
<dbReference type="Gene3D" id="3.30.70.100">
    <property type="match status" value="1"/>
</dbReference>
<accession>A0A558BZ90</accession>
<dbReference type="Proteomes" id="UP000317624">
    <property type="component" value="Unassembled WGS sequence"/>
</dbReference>
<keyword evidence="2" id="KW-0560">Oxidoreductase</keyword>
<evidence type="ECO:0000313" key="3">
    <source>
        <dbReference type="Proteomes" id="UP000317624"/>
    </source>
</evidence>
<dbReference type="InterPro" id="IPR007138">
    <property type="entry name" value="ABM_dom"/>
</dbReference>
<dbReference type="PANTHER" id="PTHR33336:SF14">
    <property type="entry name" value="ANTIBIOTIC BIOSYNTHESIS MONOOXYGENASE"/>
    <property type="match status" value="1"/>
</dbReference>
<dbReference type="RefSeq" id="WP_144847183.1">
    <property type="nucleotide sequence ID" value="NZ_VMRJ01000002.1"/>
</dbReference>
<reference evidence="2 3" key="1">
    <citation type="submission" date="2019-07" db="EMBL/GenBank/DDBJ databases">
        <title>Hymenobacter sp. straun FUR1 Genome sequencing and assembly.</title>
        <authorList>
            <person name="Chhetri G."/>
        </authorList>
    </citation>
    <scope>NUCLEOTIDE SEQUENCE [LARGE SCALE GENOMIC DNA]</scope>
    <source>
        <strain evidence="2 3">Fur1</strain>
    </source>
</reference>
<dbReference type="InterPro" id="IPR050744">
    <property type="entry name" value="AI-2_Isomerase_LsrG"/>
</dbReference>
<dbReference type="InterPro" id="IPR011008">
    <property type="entry name" value="Dimeric_a/b-barrel"/>
</dbReference>
<dbReference type="Pfam" id="PF03992">
    <property type="entry name" value="ABM"/>
    <property type="match status" value="1"/>
</dbReference>
<dbReference type="EMBL" id="VMRJ01000002">
    <property type="protein sequence ID" value="TVT41829.1"/>
    <property type="molecule type" value="Genomic_DNA"/>
</dbReference>
<name>A0A558BZ90_9BACT</name>
<proteinExistence type="predicted"/>
<evidence type="ECO:0000259" key="1">
    <source>
        <dbReference type="PROSITE" id="PS51725"/>
    </source>
</evidence>
<dbReference type="PROSITE" id="PS51725">
    <property type="entry name" value="ABM"/>
    <property type="match status" value="1"/>
</dbReference>
<organism evidence="2 3">
    <name type="scientific">Hymenobacter setariae</name>
    <dbReference type="NCBI Taxonomy" id="2594794"/>
    <lineage>
        <taxon>Bacteria</taxon>
        <taxon>Pseudomonadati</taxon>
        <taxon>Bacteroidota</taxon>
        <taxon>Cytophagia</taxon>
        <taxon>Cytophagales</taxon>
        <taxon>Hymenobacteraceae</taxon>
        <taxon>Hymenobacter</taxon>
    </lineage>
</organism>